<dbReference type="InterPro" id="IPR046342">
    <property type="entry name" value="CBS_dom_sf"/>
</dbReference>
<proteinExistence type="inferred from homology"/>
<dbReference type="InterPro" id="IPR000644">
    <property type="entry name" value="CBS_dom"/>
</dbReference>
<dbReference type="GO" id="GO:0097367">
    <property type="term" value="F:carbohydrate derivative binding"/>
    <property type="evidence" value="ECO:0007669"/>
    <property type="project" value="InterPro"/>
</dbReference>
<dbReference type="NCBIfam" id="TIGR00393">
    <property type="entry name" value="kpsF"/>
    <property type="match status" value="1"/>
</dbReference>
<evidence type="ECO:0000256" key="2">
    <source>
        <dbReference type="ARBA" id="ARBA00022737"/>
    </source>
</evidence>
<gene>
    <name evidence="10" type="primary">kpsF</name>
    <name evidence="10" type="ORF">CAV_0383</name>
</gene>
<dbReference type="CDD" id="cd05014">
    <property type="entry name" value="SIS_Kpsf"/>
    <property type="match status" value="1"/>
</dbReference>
<name>A0A222MWA9_9BACT</name>
<feature type="binding site" evidence="5">
    <location>
        <position position="75"/>
    </location>
    <ligand>
        <name>Zn(2+)</name>
        <dbReference type="ChEBI" id="CHEBI:29105"/>
    </ligand>
</feature>
<sequence>MNLDVLKIAREVFEIEANSVRDLALNLDENFTKAINFIFQSKGRCVISGMGKSGHIGAKIAATLASTGTPSFFMHPAEALHGDLGMLTSLDVLLAISNSGESDEILKIIPAIKKRGINIIAMTSNAKSTLAKEADAFLNISVKKEACPLQLAPMSSTTATLAMGDAIAAALMRLRNFKPDDFALFHPGGSLGKKLLTRVKDVMIKKVPSVNLDTKFNELINTMTSGKLGLCLVFDKKELKGIITDGDLRRALQNSDKARFDFLASEIMSKNPKVIDWGAEIIEAEELMLKHNIKEIPVSKNGKIVGIIQLYDIGRI</sequence>
<feature type="site" description="Catalytically relevant" evidence="6">
    <location>
        <position position="186"/>
    </location>
</feature>
<evidence type="ECO:0000256" key="4">
    <source>
        <dbReference type="PIRNR" id="PIRNR004692"/>
    </source>
</evidence>
<evidence type="ECO:0000313" key="10">
    <source>
        <dbReference type="EMBL" id="ASQ30051.1"/>
    </source>
</evidence>
<dbReference type="CDD" id="cd04604">
    <property type="entry name" value="CBS_pair_SIS_assoc"/>
    <property type="match status" value="1"/>
</dbReference>
<dbReference type="Proteomes" id="UP000201169">
    <property type="component" value="Chromosome"/>
</dbReference>
<dbReference type="PROSITE" id="PS51371">
    <property type="entry name" value="CBS"/>
    <property type="match status" value="2"/>
</dbReference>
<dbReference type="InterPro" id="IPR046348">
    <property type="entry name" value="SIS_dom_sf"/>
</dbReference>
<dbReference type="Pfam" id="PF01380">
    <property type="entry name" value="SIS"/>
    <property type="match status" value="1"/>
</dbReference>
<reference evidence="10 11" key="1">
    <citation type="submission" date="2017-07" db="EMBL/GenBank/DDBJ databases">
        <title>Analysis of two Campylobacter avium genomes and identification of a novel hippuricase gene.</title>
        <authorList>
            <person name="Miller W.G."/>
            <person name="Chapman M.H."/>
            <person name="Yee E."/>
            <person name="Revez J."/>
            <person name="Bono J.L."/>
            <person name="Rossi M."/>
        </authorList>
    </citation>
    <scope>NUCLEOTIDE SEQUENCE [LARGE SCALE GENOMIC DNA]</scope>
    <source>
        <strain evidence="10 11">LMG 24591</strain>
    </source>
</reference>
<feature type="site" description="Catalytically relevant" evidence="6">
    <location>
        <position position="52"/>
    </location>
</feature>
<keyword evidence="2" id="KW-0677">Repeat</keyword>
<feature type="domain" description="SIS" evidence="9">
    <location>
        <begin position="34"/>
        <end position="177"/>
    </location>
</feature>
<dbReference type="InterPro" id="IPR050986">
    <property type="entry name" value="GutQ/KpsF_isomerases"/>
</dbReference>
<feature type="site" description="Catalytically relevant" evidence="6">
    <location>
        <position position="104"/>
    </location>
</feature>
<feature type="domain" description="CBS" evidence="8">
    <location>
        <begin position="203"/>
        <end position="258"/>
    </location>
</feature>
<dbReference type="PROSITE" id="PS51464">
    <property type="entry name" value="SIS"/>
    <property type="match status" value="1"/>
</dbReference>
<protein>
    <submittedName>
        <fullName evidence="10">D-arabinose 5-phosphate isomerase</fullName>
    </submittedName>
</protein>
<evidence type="ECO:0000259" key="8">
    <source>
        <dbReference type="PROSITE" id="PS51371"/>
    </source>
</evidence>
<evidence type="ECO:0000256" key="1">
    <source>
        <dbReference type="ARBA" id="ARBA00008165"/>
    </source>
</evidence>
<keyword evidence="11" id="KW-1185">Reference proteome</keyword>
<evidence type="ECO:0000256" key="3">
    <source>
        <dbReference type="ARBA" id="ARBA00023122"/>
    </source>
</evidence>
<accession>A0A222MWA9</accession>
<dbReference type="GO" id="GO:0046872">
    <property type="term" value="F:metal ion binding"/>
    <property type="evidence" value="ECO:0007669"/>
    <property type="project" value="UniProtKB-KW"/>
</dbReference>
<dbReference type="InterPro" id="IPR001347">
    <property type="entry name" value="SIS_dom"/>
</dbReference>
<dbReference type="Gene3D" id="3.40.50.10490">
    <property type="entry name" value="Glucose-6-phosphate isomerase like protein, domain 1"/>
    <property type="match status" value="1"/>
</dbReference>
<evidence type="ECO:0000259" key="9">
    <source>
        <dbReference type="PROSITE" id="PS51464"/>
    </source>
</evidence>
<keyword evidence="10" id="KW-0413">Isomerase</keyword>
<feature type="site" description="Catalytically relevant" evidence="6">
    <location>
        <position position="145"/>
    </location>
</feature>
<organism evidence="10 11">
    <name type="scientific">Campylobacter avium LMG 24591</name>
    <dbReference type="NCBI Taxonomy" id="522484"/>
    <lineage>
        <taxon>Bacteria</taxon>
        <taxon>Pseudomonadati</taxon>
        <taxon>Campylobacterota</taxon>
        <taxon>Epsilonproteobacteria</taxon>
        <taxon>Campylobacterales</taxon>
        <taxon>Campylobacteraceae</taxon>
        <taxon>Campylobacter</taxon>
    </lineage>
</organism>
<evidence type="ECO:0000313" key="11">
    <source>
        <dbReference type="Proteomes" id="UP000201169"/>
    </source>
</evidence>
<dbReference type="SUPFAM" id="SSF54631">
    <property type="entry name" value="CBS-domain pair"/>
    <property type="match status" value="1"/>
</dbReference>
<dbReference type="AlphaFoldDB" id="A0A222MWA9"/>
<keyword evidence="3 7" id="KW-0129">CBS domain</keyword>
<dbReference type="SUPFAM" id="SSF53697">
    <property type="entry name" value="SIS domain"/>
    <property type="match status" value="1"/>
</dbReference>
<dbReference type="OrthoDB" id="9762536at2"/>
<keyword evidence="5" id="KW-0479">Metal-binding</keyword>
<dbReference type="PANTHER" id="PTHR42745">
    <property type="match status" value="1"/>
</dbReference>
<feature type="domain" description="CBS" evidence="8">
    <location>
        <begin position="268"/>
        <end position="316"/>
    </location>
</feature>
<dbReference type="GO" id="GO:0019146">
    <property type="term" value="F:arabinose-5-phosphate isomerase activity"/>
    <property type="evidence" value="ECO:0007669"/>
    <property type="project" value="UniProtKB-ARBA"/>
</dbReference>
<evidence type="ECO:0000256" key="5">
    <source>
        <dbReference type="PIRSR" id="PIRSR004692-2"/>
    </source>
</evidence>
<dbReference type="PIRSF" id="PIRSF004692">
    <property type="entry name" value="KdsD_KpsF"/>
    <property type="match status" value="1"/>
</dbReference>
<dbReference type="Gene3D" id="3.10.580.10">
    <property type="entry name" value="CBS-domain"/>
    <property type="match status" value="1"/>
</dbReference>
<dbReference type="PANTHER" id="PTHR42745:SF1">
    <property type="entry name" value="ARABINOSE 5-PHOSPHATE ISOMERASE KDSD"/>
    <property type="match status" value="1"/>
</dbReference>
<dbReference type="GO" id="GO:1901135">
    <property type="term" value="P:carbohydrate derivative metabolic process"/>
    <property type="evidence" value="ECO:0007669"/>
    <property type="project" value="InterPro"/>
</dbReference>
<dbReference type="SMART" id="SM00116">
    <property type="entry name" value="CBS"/>
    <property type="match status" value="2"/>
</dbReference>
<dbReference type="GO" id="GO:0005975">
    <property type="term" value="P:carbohydrate metabolic process"/>
    <property type="evidence" value="ECO:0007669"/>
    <property type="project" value="InterPro"/>
</dbReference>
<evidence type="ECO:0000256" key="7">
    <source>
        <dbReference type="PROSITE-ProRule" id="PRU00703"/>
    </source>
</evidence>
<dbReference type="InterPro" id="IPR035474">
    <property type="entry name" value="SIS_Kpsf"/>
</dbReference>
<evidence type="ECO:0000256" key="6">
    <source>
        <dbReference type="PIRSR" id="PIRSR004692-3"/>
    </source>
</evidence>
<dbReference type="KEGG" id="cavi:CAV_0383"/>
<dbReference type="EMBL" id="CP022347">
    <property type="protein sequence ID" value="ASQ30051.1"/>
    <property type="molecule type" value="Genomic_DNA"/>
</dbReference>
<keyword evidence="5" id="KW-0862">Zinc</keyword>
<dbReference type="InterPro" id="IPR004800">
    <property type="entry name" value="KdsD/KpsF-type"/>
</dbReference>
<dbReference type="FunFam" id="3.40.50.10490:FF:000011">
    <property type="entry name" value="Arabinose 5-phosphate isomerase"/>
    <property type="match status" value="1"/>
</dbReference>
<comment type="similarity">
    <text evidence="1 4">Belongs to the SIS family. GutQ/KpsF subfamily.</text>
</comment>
<dbReference type="RefSeq" id="WP_094324837.1">
    <property type="nucleotide sequence ID" value="NZ_CP022347.1"/>
</dbReference>
<dbReference type="Pfam" id="PF00571">
    <property type="entry name" value="CBS"/>
    <property type="match status" value="2"/>
</dbReference>